<feature type="compositionally biased region" description="Basic and acidic residues" evidence="4">
    <location>
        <begin position="39"/>
        <end position="49"/>
    </location>
</feature>
<evidence type="ECO:0000313" key="6">
    <source>
        <dbReference type="Proteomes" id="UP000193411"/>
    </source>
</evidence>
<reference evidence="5 6" key="1">
    <citation type="submission" date="2016-07" db="EMBL/GenBank/DDBJ databases">
        <title>Pervasive Adenine N6-methylation of Active Genes in Fungi.</title>
        <authorList>
            <consortium name="DOE Joint Genome Institute"/>
            <person name="Mondo S.J."/>
            <person name="Dannebaum R.O."/>
            <person name="Kuo R.C."/>
            <person name="Labutti K."/>
            <person name="Haridas S."/>
            <person name="Kuo A."/>
            <person name="Salamov A."/>
            <person name="Ahrendt S.R."/>
            <person name="Lipzen A."/>
            <person name="Sullivan W."/>
            <person name="Andreopoulos W.B."/>
            <person name="Clum A."/>
            <person name="Lindquist E."/>
            <person name="Daum C."/>
            <person name="Ramamoorthy G.K."/>
            <person name="Gryganskyi A."/>
            <person name="Culley D."/>
            <person name="Magnuson J.K."/>
            <person name="James T.Y."/>
            <person name="O'Malley M.A."/>
            <person name="Stajich J.E."/>
            <person name="Spatafora J.W."/>
            <person name="Visel A."/>
            <person name="Grigoriev I.V."/>
        </authorList>
    </citation>
    <scope>NUCLEOTIDE SEQUENCE [LARGE SCALE GENOMIC DNA]</scope>
    <source>
        <strain evidence="5 6">PL171</strain>
    </source>
</reference>
<protein>
    <recommendedName>
        <fullName evidence="7">Prefoldin</fullName>
    </recommendedName>
</protein>
<dbReference type="Proteomes" id="UP000193411">
    <property type="component" value="Unassembled WGS sequence"/>
</dbReference>
<comment type="caution">
    <text evidence="5">The sequence shown here is derived from an EMBL/GenBank/DDBJ whole genome shotgun (WGS) entry which is preliminary data.</text>
</comment>
<dbReference type="SUPFAM" id="SSF46579">
    <property type="entry name" value="Prefoldin"/>
    <property type="match status" value="1"/>
</dbReference>
<sequence>MSREAGPASDPEYLQGIAMREAIAEDILMSQDLLAELDRRRTSNREAMKHLLPHRSSSPPPAGSTSSNRGRSSRSPSPSRPAVKGSRVWINVGDMFIRVNKSMAVEMISKDHTTMEKEMEETKSQIRSQAQRLQFIDAEIQERSKQYDLRTI</sequence>
<dbReference type="STRING" id="765915.A0A1Y2HCK9"/>
<evidence type="ECO:0000256" key="1">
    <source>
        <dbReference type="ARBA" id="ARBA00004496"/>
    </source>
</evidence>
<dbReference type="PANTHER" id="PTHR21162:SF0">
    <property type="entry name" value="P53 AND DNA DAMAGE-REGULATED PROTEIN 1"/>
    <property type="match status" value="1"/>
</dbReference>
<dbReference type="CDD" id="cd22860">
    <property type="entry name" value="PDRG1"/>
    <property type="match status" value="1"/>
</dbReference>
<dbReference type="AlphaFoldDB" id="A0A1Y2HCK9"/>
<name>A0A1Y2HCK9_9FUNG</name>
<feature type="region of interest" description="Disordered" evidence="4">
    <location>
        <begin position="39"/>
        <end position="85"/>
    </location>
</feature>
<dbReference type="Gene3D" id="1.10.287.370">
    <property type="match status" value="1"/>
</dbReference>
<dbReference type="EMBL" id="MCFL01000048">
    <property type="protein sequence ID" value="ORZ32306.1"/>
    <property type="molecule type" value="Genomic_DNA"/>
</dbReference>
<accession>A0A1Y2HCK9</accession>
<gene>
    <name evidence="5" type="ORF">BCR44DRAFT_1502121</name>
</gene>
<dbReference type="PANTHER" id="PTHR21162">
    <property type="entry name" value="P53 AND DNA DAMAGE-REGULATED PROTEIN"/>
    <property type="match status" value="1"/>
</dbReference>
<evidence type="ECO:0000256" key="3">
    <source>
        <dbReference type="ARBA" id="ARBA00023186"/>
    </source>
</evidence>
<dbReference type="InterPro" id="IPR009053">
    <property type="entry name" value="Prefoldin"/>
</dbReference>
<evidence type="ECO:0000256" key="4">
    <source>
        <dbReference type="SAM" id="MobiDB-lite"/>
    </source>
</evidence>
<comment type="subcellular location">
    <subcellularLocation>
        <location evidence="1">Cytoplasm</location>
    </subcellularLocation>
</comment>
<feature type="compositionally biased region" description="Low complexity" evidence="4">
    <location>
        <begin position="63"/>
        <end position="81"/>
    </location>
</feature>
<organism evidence="5 6">
    <name type="scientific">Catenaria anguillulae PL171</name>
    <dbReference type="NCBI Taxonomy" id="765915"/>
    <lineage>
        <taxon>Eukaryota</taxon>
        <taxon>Fungi</taxon>
        <taxon>Fungi incertae sedis</taxon>
        <taxon>Blastocladiomycota</taxon>
        <taxon>Blastocladiomycetes</taxon>
        <taxon>Blastocladiales</taxon>
        <taxon>Catenariaceae</taxon>
        <taxon>Catenaria</taxon>
    </lineage>
</organism>
<proteinExistence type="predicted"/>
<dbReference type="InterPro" id="IPR030482">
    <property type="entry name" value="PDRG1"/>
</dbReference>
<evidence type="ECO:0000256" key="2">
    <source>
        <dbReference type="ARBA" id="ARBA00022490"/>
    </source>
</evidence>
<keyword evidence="6" id="KW-1185">Reference proteome</keyword>
<keyword evidence="3" id="KW-0143">Chaperone</keyword>
<dbReference type="OrthoDB" id="20282at2759"/>
<dbReference type="GO" id="GO:0005737">
    <property type="term" value="C:cytoplasm"/>
    <property type="evidence" value="ECO:0007669"/>
    <property type="project" value="UniProtKB-SubCell"/>
</dbReference>
<evidence type="ECO:0000313" key="5">
    <source>
        <dbReference type="EMBL" id="ORZ32306.1"/>
    </source>
</evidence>
<evidence type="ECO:0008006" key="7">
    <source>
        <dbReference type="Google" id="ProtNLM"/>
    </source>
</evidence>
<keyword evidence="2" id="KW-0963">Cytoplasm</keyword>